<dbReference type="Proteomes" id="UP000789525">
    <property type="component" value="Unassembled WGS sequence"/>
</dbReference>
<comment type="caution">
    <text evidence="1">The sequence shown here is derived from an EMBL/GenBank/DDBJ whole genome shotgun (WGS) entry which is preliminary data.</text>
</comment>
<proteinExistence type="predicted"/>
<protein>
    <submittedName>
        <fullName evidence="1">2031_t:CDS:1</fullName>
    </submittedName>
</protein>
<evidence type="ECO:0000313" key="2">
    <source>
        <dbReference type="Proteomes" id="UP000789525"/>
    </source>
</evidence>
<sequence length="90" mass="10137">MADEYSSLRNELKLWEKEFQAQHSRKATPDDIRLVEGLANKYKRFKALSKNATKPSGPSTKSDNPAPAASSSILKRPKIVEDDRDPLPQK</sequence>
<accession>A0ACA9P4X3</accession>
<gene>
    <name evidence="1" type="ORF">ACOLOM_LOCUS9810</name>
</gene>
<name>A0ACA9P4X3_9GLOM</name>
<feature type="non-terminal residue" evidence="1">
    <location>
        <position position="90"/>
    </location>
</feature>
<reference evidence="1" key="1">
    <citation type="submission" date="2021-06" db="EMBL/GenBank/DDBJ databases">
        <authorList>
            <person name="Kallberg Y."/>
            <person name="Tangrot J."/>
            <person name="Rosling A."/>
        </authorList>
    </citation>
    <scope>NUCLEOTIDE SEQUENCE</scope>
    <source>
        <strain evidence="1">CL356</strain>
    </source>
</reference>
<dbReference type="EMBL" id="CAJVPT010029402">
    <property type="protein sequence ID" value="CAG8690602.1"/>
    <property type="molecule type" value="Genomic_DNA"/>
</dbReference>
<organism evidence="1 2">
    <name type="scientific">Acaulospora colombiana</name>
    <dbReference type="NCBI Taxonomy" id="27376"/>
    <lineage>
        <taxon>Eukaryota</taxon>
        <taxon>Fungi</taxon>
        <taxon>Fungi incertae sedis</taxon>
        <taxon>Mucoromycota</taxon>
        <taxon>Glomeromycotina</taxon>
        <taxon>Glomeromycetes</taxon>
        <taxon>Diversisporales</taxon>
        <taxon>Acaulosporaceae</taxon>
        <taxon>Acaulospora</taxon>
    </lineage>
</organism>
<evidence type="ECO:0000313" key="1">
    <source>
        <dbReference type="EMBL" id="CAG8690602.1"/>
    </source>
</evidence>
<keyword evidence="2" id="KW-1185">Reference proteome</keyword>